<evidence type="ECO:0000313" key="3">
    <source>
        <dbReference type="EMBL" id="XCH33995.1"/>
    </source>
</evidence>
<dbReference type="REBASE" id="852824">
    <property type="entry name" value="M.DspNORF3710P"/>
</dbReference>
<dbReference type="SUPFAM" id="SSF53335">
    <property type="entry name" value="S-adenosyl-L-methionine-dependent methyltransferases"/>
    <property type="match status" value="2"/>
</dbReference>
<gene>
    <name evidence="3" type="ORF">ABV300_03710</name>
</gene>
<dbReference type="Pfam" id="PF06634">
    <property type="entry name" value="DUF1156"/>
    <property type="match status" value="1"/>
</dbReference>
<reference evidence="3" key="1">
    <citation type="submission" date="2024-06" db="EMBL/GenBank/DDBJ databases">
        <title>A Novel Isolate, Dehalogenimonas sp. Strain 4OHTPN, Dechlorinates Aromatic 4 Hydroxy chlorothalonil by a Novel Reductive Dehalogenase.</title>
        <authorList>
            <person name="Liu G."/>
        </authorList>
    </citation>
    <scope>NUCLEOTIDE SEQUENCE</scope>
    <source>
        <strain evidence="3">4OHTPN</strain>
    </source>
</reference>
<dbReference type="InterPro" id="IPR029063">
    <property type="entry name" value="SAM-dependent_MTases_sf"/>
</dbReference>
<dbReference type="Gene3D" id="3.40.50.150">
    <property type="entry name" value="Vaccinia Virus protein VP39"/>
    <property type="match status" value="1"/>
</dbReference>
<dbReference type="AlphaFoldDB" id="A0AAU8GB42"/>
<name>A0AAU8GB42_9CHLR</name>
<feature type="domain" description="DUF1156" evidence="2">
    <location>
        <begin position="13"/>
        <end position="85"/>
    </location>
</feature>
<organism evidence="3">
    <name type="scientific">Dehalogenimonas sp. 4OHTPN</name>
    <dbReference type="NCBI Taxonomy" id="3166643"/>
    <lineage>
        <taxon>Bacteria</taxon>
        <taxon>Bacillati</taxon>
        <taxon>Chloroflexota</taxon>
        <taxon>Dehalococcoidia</taxon>
        <taxon>Dehalococcoidales</taxon>
        <taxon>Dehalococcoidaceae</taxon>
        <taxon>Dehalogenimonas</taxon>
    </lineage>
</organism>
<protein>
    <submittedName>
        <fullName evidence="3">DUF1156 domain-containing protein</fullName>
    </submittedName>
</protein>
<evidence type="ECO:0000259" key="2">
    <source>
        <dbReference type="Pfam" id="PF06634"/>
    </source>
</evidence>
<feature type="region of interest" description="Disordered" evidence="1">
    <location>
        <begin position="947"/>
        <end position="968"/>
    </location>
</feature>
<feature type="compositionally biased region" description="Acidic residues" evidence="1">
    <location>
        <begin position="954"/>
        <end position="968"/>
    </location>
</feature>
<accession>A0AAU8GB42</accession>
<evidence type="ECO:0000256" key="1">
    <source>
        <dbReference type="SAM" id="MobiDB-lite"/>
    </source>
</evidence>
<proteinExistence type="predicted"/>
<dbReference type="EMBL" id="CP159307">
    <property type="protein sequence ID" value="XCH33995.1"/>
    <property type="molecule type" value="Genomic_DNA"/>
</dbReference>
<dbReference type="RefSeq" id="WP_353715183.1">
    <property type="nucleotide sequence ID" value="NZ_CP159307.1"/>
</dbReference>
<dbReference type="InterPro" id="IPR009537">
    <property type="entry name" value="DUF1156"/>
</dbReference>
<sequence>MPENRPKVLAEQWLPIDKIGAECMRERGASSALPPLYFLHVWWARRPLMISRAAVLGSLLPQWNSDWPKHLLEKFPTEKSYHEWFLQLIGIFGDPVSARKLIDWAKDKGVKLQADPYGYKRAFTRNPSPEDAAIVKELLGHTWGKNSLSVIDPMAGGGSIPFESLRFGFETYANELNPVASVILRATLEYPSRFGAQLSEDIKKWGNIFCQRVNEKLAKYFPKQPNESIHAYIWARTVSCPVTGKPVPLSPNWWLQKGSNPVAARLVADPDREVCQFRIEEGKAAIALSPDKGTVKQGIGRSPWTGDPIDGDYIKAEAQAGRMGQQLYAVGTKTEGGLKFRAPINEDLMAVDEAEKELLMRMPEWKKANLVPMEERYAGPADRSINYGIVRWFECFSPRQLLSMIVAVEELKNLGIEIEHECGQEKAKAIRTYLALAIDKSADYNSRRSRFHSGRGVMVNSFERHDFAFKWSHGEFDAADNLYPWVVGQIIDAFEGISRLVETKTLFHKRDLRGSLSVTKGNANDLNNIETGSVNAVCVDPPYSANVMYAECSDFFYVWQKRTVGELFPNWFRDDLTNKDDEAVANQARFEGARNKKALADTDYERKMASCFREMHRILHPDGVLTVMFTHKEVEAWNNLAVSLISAGFSIQTSWPVHTESEHSLHQVKKNSASSTILLVCRKRLERAEPTWWDDIKGAIRQTARNKAHEFHALGISGVDLYISTFGPVLSVLSQNWPVLSSETDSKGEPMVIRPEVALDLAREEVVALRKQELLLGRTVQFDQATDWYLMAWDAFNAEEFPADEARKLAIVLGLDIEREVIAEKRIATKKGKNVIIQQPLARRKKGVVDEELNSFGSWLDAAHTAMLIYQEDGGLACQAFLKRTGLMQDQTFKAVLQAMINAIPRTKNKDNGFVRPESKTLDDLRLSFFDDLSVPIEEEPKVVATQGTLTGFVEDETAEEEEEELEE</sequence>